<dbReference type="GO" id="GO:0032259">
    <property type="term" value="P:methylation"/>
    <property type="evidence" value="ECO:0007669"/>
    <property type="project" value="UniProtKB-KW"/>
</dbReference>
<evidence type="ECO:0000256" key="2">
    <source>
        <dbReference type="ARBA" id="ARBA00022679"/>
    </source>
</evidence>
<sequence>MTSEHNYEFDEKSIRQELRQHIIQVRQKHEAVVSELLTDSRLQSGIRSEAVKSPLVERWSLEDFVPEAKASQRMQMKFTITTFNKNTHSAPLKKQIIKQSVSVPFVTSLPLYKDYTPLTTGVNVEDDEILRYLPYFGENGEEDGLNLEEMFEDKTESHAEVLRREKAQFLAADFFNFMANYGLSKSQLVSYFLYNVGSNAVVRKLVLPDKFELDEKKRKLLEEHTRKLDSSLVWKIELICRIFKEITRTSIWEILNLYPANALIDDRRSSLRNSQSTAAFSLDSYASLLCSFCFMHECPWHDSTYMTVGPDGSIRPPSLQECDNTNRSTAARKIIPEDLPCSPDCLMKKSDRPESLTTPVEWTDDEISMIKMTASVMIRNERTSCLLTTIVNRSCREIRTKLEDLKLTPSFAKLEKPGSRPNRLVSLRAQVFTSNKRKRKAQTGYPEDCSLSGNHSKRGNVNPCMHSGPCDSRCPAVISRVFCEKGCACPVSCPRRWRGCRCTTSRCRTSTCECFKWNRECDPDMCRSCGADHVLDPKNRDIVDNKHYCKNVNLQRGLGKRVIVGPSNVSGWGLFMGESIKQDEYLGEYKGELISQDEAERRGKIYDKRGVSFLFESTKDQCVDATRAGNKLRFINHSRQNPNCHARILLVNGIHRIAFFARRRIKEGEELFIDYGYNNKTMKFVPLEYGKPSRFDSHHKD</sequence>
<dbReference type="GO" id="GO:0140951">
    <property type="term" value="F:histone H3K27 trimethyltransferase activity"/>
    <property type="evidence" value="ECO:0007669"/>
    <property type="project" value="UniProtKB-EC"/>
</dbReference>
<keyword evidence="1" id="KW-0489">Methyltransferase</keyword>
<evidence type="ECO:0000256" key="3">
    <source>
        <dbReference type="ARBA" id="ARBA00022691"/>
    </source>
</evidence>
<evidence type="ECO:0000256" key="6">
    <source>
        <dbReference type="ARBA" id="ARBA00048568"/>
    </source>
</evidence>
<evidence type="ECO:0000313" key="10">
    <source>
        <dbReference type="Proteomes" id="UP000094385"/>
    </source>
</evidence>
<evidence type="ECO:0000259" key="8">
    <source>
        <dbReference type="PROSITE" id="PS51633"/>
    </source>
</evidence>
<evidence type="ECO:0000313" key="9">
    <source>
        <dbReference type="EMBL" id="ODQ74835.1"/>
    </source>
</evidence>
<dbReference type="STRING" id="675824.A0A1E3QAV6"/>
<dbReference type="Gene3D" id="2.170.270.10">
    <property type="entry name" value="SET domain"/>
    <property type="match status" value="1"/>
</dbReference>
<keyword evidence="3" id="KW-0949">S-adenosyl-L-methionine</keyword>
<name>A0A1E3QAV6_LIPST</name>
<feature type="domain" description="SET" evidence="7">
    <location>
        <begin position="560"/>
        <end position="676"/>
    </location>
</feature>
<dbReference type="AlphaFoldDB" id="A0A1E3QAV6"/>
<dbReference type="SUPFAM" id="SSF82199">
    <property type="entry name" value="SET domain"/>
    <property type="match status" value="1"/>
</dbReference>
<dbReference type="InterPro" id="IPR033467">
    <property type="entry name" value="Tesmin/TSO1-like_CXC"/>
</dbReference>
<accession>A0A1E3QAV6</accession>
<dbReference type="InterPro" id="IPR026489">
    <property type="entry name" value="CXC_dom"/>
</dbReference>
<dbReference type="PANTHER" id="PTHR45747">
    <property type="entry name" value="HISTONE-LYSINE N-METHYLTRANSFERASE E(Z)"/>
    <property type="match status" value="1"/>
</dbReference>
<dbReference type="Proteomes" id="UP000094385">
    <property type="component" value="Unassembled WGS sequence"/>
</dbReference>
<dbReference type="InterPro" id="IPR001214">
    <property type="entry name" value="SET_dom"/>
</dbReference>
<dbReference type="OrthoDB" id="6141102at2759"/>
<dbReference type="InterPro" id="IPR046341">
    <property type="entry name" value="SET_dom_sf"/>
</dbReference>
<evidence type="ECO:0000256" key="4">
    <source>
        <dbReference type="ARBA" id="ARBA00023015"/>
    </source>
</evidence>
<feature type="domain" description="CXC" evidence="8">
    <location>
        <begin position="438"/>
        <end position="546"/>
    </location>
</feature>
<dbReference type="Pfam" id="PF00856">
    <property type="entry name" value="SET"/>
    <property type="match status" value="1"/>
</dbReference>
<dbReference type="GO" id="GO:0005634">
    <property type="term" value="C:nucleus"/>
    <property type="evidence" value="ECO:0007669"/>
    <property type="project" value="TreeGrafter"/>
</dbReference>
<organism evidence="9 10">
    <name type="scientific">Lipomyces starkeyi NRRL Y-11557</name>
    <dbReference type="NCBI Taxonomy" id="675824"/>
    <lineage>
        <taxon>Eukaryota</taxon>
        <taxon>Fungi</taxon>
        <taxon>Dikarya</taxon>
        <taxon>Ascomycota</taxon>
        <taxon>Saccharomycotina</taxon>
        <taxon>Lipomycetes</taxon>
        <taxon>Lipomycetales</taxon>
        <taxon>Lipomycetaceae</taxon>
        <taxon>Lipomyces</taxon>
    </lineage>
</organism>
<dbReference type="InterPro" id="IPR045318">
    <property type="entry name" value="EZH1/2-like"/>
</dbReference>
<keyword evidence="10" id="KW-1185">Reference proteome</keyword>
<gene>
    <name evidence="9" type="ORF">LIPSTDRAFT_102893</name>
</gene>
<keyword evidence="5" id="KW-0804">Transcription</keyword>
<keyword evidence="4" id="KW-0805">Transcription regulation</keyword>
<proteinExistence type="predicted"/>
<dbReference type="PANTHER" id="PTHR45747:SF4">
    <property type="entry name" value="HISTONE-LYSINE N-METHYLTRANSFERASE E(Z)"/>
    <property type="match status" value="1"/>
</dbReference>
<dbReference type="Pfam" id="PF18264">
    <property type="entry name" value="preSET_CXC"/>
    <property type="match status" value="1"/>
</dbReference>
<dbReference type="FunFam" id="2.170.270.10:FF:000001">
    <property type="entry name" value="Putative histone-lysine N-methyltransferase EZH2"/>
    <property type="match status" value="1"/>
</dbReference>
<dbReference type="PROSITE" id="PS51633">
    <property type="entry name" value="CXC"/>
    <property type="match status" value="1"/>
</dbReference>
<dbReference type="PROSITE" id="PS50280">
    <property type="entry name" value="SET"/>
    <property type="match status" value="1"/>
</dbReference>
<dbReference type="GO" id="GO:0031507">
    <property type="term" value="P:heterochromatin formation"/>
    <property type="evidence" value="ECO:0007669"/>
    <property type="project" value="TreeGrafter"/>
</dbReference>
<keyword evidence="2" id="KW-0808">Transferase</keyword>
<dbReference type="SMART" id="SM00317">
    <property type="entry name" value="SET"/>
    <property type="match status" value="1"/>
</dbReference>
<protein>
    <submittedName>
        <fullName evidence="9">Uncharacterized protein</fullName>
    </submittedName>
</protein>
<dbReference type="CDD" id="cd10519">
    <property type="entry name" value="SET_EZH"/>
    <property type="match status" value="1"/>
</dbReference>
<dbReference type="SMART" id="SM01114">
    <property type="entry name" value="CXC"/>
    <property type="match status" value="1"/>
</dbReference>
<dbReference type="InterPro" id="IPR041355">
    <property type="entry name" value="Pre-SET_CXC"/>
</dbReference>
<comment type="catalytic activity">
    <reaction evidence="6">
        <text>L-lysyl(27)-[histone H3] + 3 S-adenosyl-L-methionine = N(6),N(6),N(6)-trimethyl-L-lysyl(27)-[histone H3] + 3 S-adenosyl-L-homocysteine + 3 H(+)</text>
        <dbReference type="Rhea" id="RHEA:60292"/>
        <dbReference type="Rhea" id="RHEA-COMP:15535"/>
        <dbReference type="Rhea" id="RHEA-COMP:15548"/>
        <dbReference type="ChEBI" id="CHEBI:15378"/>
        <dbReference type="ChEBI" id="CHEBI:29969"/>
        <dbReference type="ChEBI" id="CHEBI:57856"/>
        <dbReference type="ChEBI" id="CHEBI:59789"/>
        <dbReference type="ChEBI" id="CHEBI:61961"/>
        <dbReference type="EC" id="2.1.1.356"/>
    </reaction>
</comment>
<dbReference type="GO" id="GO:0003682">
    <property type="term" value="F:chromatin binding"/>
    <property type="evidence" value="ECO:0007669"/>
    <property type="project" value="TreeGrafter"/>
</dbReference>
<evidence type="ECO:0000256" key="5">
    <source>
        <dbReference type="ARBA" id="ARBA00023163"/>
    </source>
</evidence>
<reference evidence="9 10" key="1">
    <citation type="journal article" date="2016" name="Proc. Natl. Acad. Sci. U.S.A.">
        <title>Comparative genomics of biotechnologically important yeasts.</title>
        <authorList>
            <person name="Riley R."/>
            <person name="Haridas S."/>
            <person name="Wolfe K.H."/>
            <person name="Lopes M.R."/>
            <person name="Hittinger C.T."/>
            <person name="Goeker M."/>
            <person name="Salamov A.A."/>
            <person name="Wisecaver J.H."/>
            <person name="Long T.M."/>
            <person name="Calvey C.H."/>
            <person name="Aerts A.L."/>
            <person name="Barry K.W."/>
            <person name="Choi C."/>
            <person name="Clum A."/>
            <person name="Coughlan A.Y."/>
            <person name="Deshpande S."/>
            <person name="Douglass A.P."/>
            <person name="Hanson S.J."/>
            <person name="Klenk H.-P."/>
            <person name="LaButti K.M."/>
            <person name="Lapidus A."/>
            <person name="Lindquist E.A."/>
            <person name="Lipzen A.M."/>
            <person name="Meier-Kolthoff J.P."/>
            <person name="Ohm R.A."/>
            <person name="Otillar R.P."/>
            <person name="Pangilinan J.L."/>
            <person name="Peng Y."/>
            <person name="Rokas A."/>
            <person name="Rosa C.A."/>
            <person name="Scheuner C."/>
            <person name="Sibirny A.A."/>
            <person name="Slot J.C."/>
            <person name="Stielow J.B."/>
            <person name="Sun H."/>
            <person name="Kurtzman C.P."/>
            <person name="Blackwell M."/>
            <person name="Grigoriev I.V."/>
            <person name="Jeffries T.W."/>
        </authorList>
    </citation>
    <scope>NUCLEOTIDE SEQUENCE [LARGE SCALE GENOMIC DNA]</scope>
    <source>
        <strain evidence="9 10">NRRL Y-11557</strain>
    </source>
</reference>
<evidence type="ECO:0000256" key="1">
    <source>
        <dbReference type="ARBA" id="ARBA00022603"/>
    </source>
</evidence>
<dbReference type="EMBL" id="KV454291">
    <property type="protein sequence ID" value="ODQ74835.1"/>
    <property type="molecule type" value="Genomic_DNA"/>
</dbReference>
<evidence type="ECO:0000259" key="7">
    <source>
        <dbReference type="PROSITE" id="PS50280"/>
    </source>
</evidence>